<dbReference type="RefSeq" id="WP_199703579.1">
    <property type="nucleotide sequence ID" value="NZ_JAEMNV010000002.1"/>
</dbReference>
<evidence type="ECO:0000313" key="4">
    <source>
        <dbReference type="EMBL" id="MBJ8338292.1"/>
    </source>
</evidence>
<evidence type="ECO:0000256" key="2">
    <source>
        <dbReference type="SAM" id="Phobius"/>
    </source>
</evidence>
<reference evidence="4" key="1">
    <citation type="submission" date="2020-12" db="EMBL/GenBank/DDBJ databases">
        <title>Antrihabitans popcorni sp. nov. and Antrihabitans auranticaus sp. nov., isolated from a larva cave.</title>
        <authorList>
            <person name="Lee S.D."/>
            <person name="Kim I.S."/>
        </authorList>
    </citation>
    <scope>NUCLEOTIDE SEQUENCE</scope>
    <source>
        <strain evidence="4">YC3-6</strain>
    </source>
</reference>
<gene>
    <name evidence="4" type="ORF">JGU71_05300</name>
</gene>
<feature type="transmembrane region" description="Helical" evidence="2">
    <location>
        <begin position="237"/>
        <end position="258"/>
    </location>
</feature>
<comment type="similarity">
    <text evidence="1">Belongs to the EamA transporter family.</text>
</comment>
<accession>A0A934NN92</accession>
<keyword evidence="2" id="KW-0472">Membrane</keyword>
<feature type="transmembrane region" description="Helical" evidence="2">
    <location>
        <begin position="85"/>
        <end position="105"/>
    </location>
</feature>
<organism evidence="4 5">
    <name type="scientific">Antrihabitans stalagmiti</name>
    <dbReference type="NCBI Taxonomy" id="2799499"/>
    <lineage>
        <taxon>Bacteria</taxon>
        <taxon>Bacillati</taxon>
        <taxon>Actinomycetota</taxon>
        <taxon>Actinomycetes</taxon>
        <taxon>Mycobacteriales</taxon>
        <taxon>Nocardiaceae</taxon>
        <taxon>Antrihabitans</taxon>
    </lineage>
</organism>
<feature type="transmembrane region" description="Helical" evidence="2">
    <location>
        <begin position="212"/>
        <end position="231"/>
    </location>
</feature>
<dbReference type="EMBL" id="JAEMNV010000002">
    <property type="protein sequence ID" value="MBJ8338292.1"/>
    <property type="molecule type" value="Genomic_DNA"/>
</dbReference>
<feature type="transmembrane region" description="Helical" evidence="2">
    <location>
        <begin position="182"/>
        <end position="200"/>
    </location>
</feature>
<protein>
    <submittedName>
        <fullName evidence="4">DMT family transporter</fullName>
    </submittedName>
</protein>
<feature type="domain" description="EamA" evidence="3">
    <location>
        <begin position="152"/>
        <end position="281"/>
    </location>
</feature>
<evidence type="ECO:0000256" key="1">
    <source>
        <dbReference type="ARBA" id="ARBA00007362"/>
    </source>
</evidence>
<dbReference type="Proteomes" id="UP000655868">
    <property type="component" value="Unassembled WGS sequence"/>
</dbReference>
<feature type="transmembrane region" description="Helical" evidence="2">
    <location>
        <begin position="25"/>
        <end position="45"/>
    </location>
</feature>
<dbReference type="GO" id="GO:0016020">
    <property type="term" value="C:membrane"/>
    <property type="evidence" value="ECO:0007669"/>
    <property type="project" value="InterPro"/>
</dbReference>
<dbReference type="InterPro" id="IPR000620">
    <property type="entry name" value="EamA_dom"/>
</dbReference>
<dbReference type="Pfam" id="PF00892">
    <property type="entry name" value="EamA"/>
    <property type="match status" value="1"/>
</dbReference>
<dbReference type="AlphaFoldDB" id="A0A934NN92"/>
<evidence type="ECO:0000259" key="3">
    <source>
        <dbReference type="Pfam" id="PF00892"/>
    </source>
</evidence>
<sequence>MLALAAAVSYGVSDFIGGVASRRVAALRVVIVSYPLSVLIVLVIAPFVGGSLSTAGLLWGAASGVAGGLAVWWFYLALASGPMAVVSPLTAVLVAGIPVGVGLAAGERPAALAFGGIALALVAVVLVSKESPDKTTSEITGGRDMRFTKTVAWLTVGSGVAFAFAFIFLHKIPEGGGLWPVLASRATATVVVWGVALAARQFSPPHGEPLKLAIYVSFLDVIATTATMYAFQGGLLSLVSVIASLYPAATVMLAMVMLGERVGRLQQVGMVLALAAVALIAGA</sequence>
<name>A0A934NN92_9NOCA</name>
<feature type="transmembrane region" description="Helical" evidence="2">
    <location>
        <begin position="150"/>
        <end position="170"/>
    </location>
</feature>
<feature type="transmembrane region" description="Helical" evidence="2">
    <location>
        <begin position="265"/>
        <end position="282"/>
    </location>
</feature>
<evidence type="ECO:0000313" key="5">
    <source>
        <dbReference type="Proteomes" id="UP000655868"/>
    </source>
</evidence>
<comment type="caution">
    <text evidence="4">The sequence shown here is derived from an EMBL/GenBank/DDBJ whole genome shotgun (WGS) entry which is preliminary data.</text>
</comment>
<keyword evidence="2" id="KW-1133">Transmembrane helix</keyword>
<keyword evidence="5" id="KW-1185">Reference proteome</keyword>
<proteinExistence type="inferred from homology"/>
<keyword evidence="2" id="KW-0812">Transmembrane</keyword>
<feature type="transmembrane region" description="Helical" evidence="2">
    <location>
        <begin position="57"/>
        <end position="78"/>
    </location>
</feature>
<dbReference type="InterPro" id="IPR037185">
    <property type="entry name" value="EmrE-like"/>
</dbReference>
<feature type="transmembrane region" description="Helical" evidence="2">
    <location>
        <begin position="111"/>
        <end position="129"/>
    </location>
</feature>
<dbReference type="SUPFAM" id="SSF103481">
    <property type="entry name" value="Multidrug resistance efflux transporter EmrE"/>
    <property type="match status" value="2"/>
</dbReference>